<dbReference type="GO" id="GO:0005829">
    <property type="term" value="C:cytosol"/>
    <property type="evidence" value="ECO:0007669"/>
    <property type="project" value="TreeGrafter"/>
</dbReference>
<dbReference type="Gene3D" id="3.60.20.10">
    <property type="entry name" value="Glutamine Phosphoribosylpyrophosphate, subunit 1, domain 1"/>
    <property type="match status" value="1"/>
</dbReference>
<dbReference type="PROSITE" id="PS51278">
    <property type="entry name" value="GATASE_TYPE_2"/>
    <property type="match status" value="1"/>
</dbReference>
<feature type="active site" description="For GATase activity" evidence="8">
    <location>
        <position position="43"/>
    </location>
</feature>
<accession>A0A845BCN0</accession>
<dbReference type="InterPro" id="IPR017932">
    <property type="entry name" value="GATase_2_dom"/>
</dbReference>
<protein>
    <recommendedName>
        <fullName evidence="3">asparagine synthase (glutamine-hydrolyzing)</fullName>
        <ecNumber evidence="3">6.3.5.4</ecNumber>
    </recommendedName>
</protein>
<keyword evidence="13" id="KW-1185">Reference proteome</keyword>
<evidence type="ECO:0000256" key="10">
    <source>
        <dbReference type="PIRSR" id="PIRSR001589-3"/>
    </source>
</evidence>
<dbReference type="CDD" id="cd01991">
    <property type="entry name" value="Asn_synthase_B_C"/>
    <property type="match status" value="1"/>
</dbReference>
<dbReference type="EC" id="6.3.5.4" evidence="3"/>
<evidence type="ECO:0000256" key="4">
    <source>
        <dbReference type="ARBA" id="ARBA00022741"/>
    </source>
</evidence>
<dbReference type="Gene3D" id="3.40.50.620">
    <property type="entry name" value="HUPs"/>
    <property type="match status" value="2"/>
</dbReference>
<keyword evidence="8" id="KW-0061">Asparagine biosynthesis</keyword>
<dbReference type="GO" id="GO:0005524">
    <property type="term" value="F:ATP binding"/>
    <property type="evidence" value="ECO:0007669"/>
    <property type="project" value="UniProtKB-KW"/>
</dbReference>
<dbReference type="InterPro" id="IPR014729">
    <property type="entry name" value="Rossmann-like_a/b/a_fold"/>
</dbReference>
<evidence type="ECO:0000256" key="5">
    <source>
        <dbReference type="ARBA" id="ARBA00022840"/>
    </source>
</evidence>
<evidence type="ECO:0000256" key="1">
    <source>
        <dbReference type="ARBA" id="ARBA00005187"/>
    </source>
</evidence>
<dbReference type="SUPFAM" id="SSF52402">
    <property type="entry name" value="Adenine nucleotide alpha hydrolases-like"/>
    <property type="match status" value="1"/>
</dbReference>
<dbReference type="Proteomes" id="UP000460715">
    <property type="component" value="Unassembled WGS sequence"/>
</dbReference>
<evidence type="ECO:0000313" key="13">
    <source>
        <dbReference type="Proteomes" id="UP000460715"/>
    </source>
</evidence>
<dbReference type="AlphaFoldDB" id="A0A845BCN0"/>
<reference evidence="12 13" key="1">
    <citation type="submission" date="2019-03" db="EMBL/GenBank/DDBJ databases">
        <title>Roseomonas sp. a novel Roseomonas species isolated from Sea whip Gorgonian.</title>
        <authorList>
            <person name="Li F."/>
            <person name="Pan X."/>
            <person name="Huang S."/>
            <person name="Li Z."/>
            <person name="Meng B."/>
        </authorList>
    </citation>
    <scope>NUCLEOTIDE SEQUENCE [LARGE SCALE GENOMIC DNA]</scope>
    <source>
        <strain evidence="12 13">M0104</strain>
    </source>
</reference>
<dbReference type="InterPro" id="IPR029055">
    <property type="entry name" value="Ntn_hydrolases_N"/>
</dbReference>
<dbReference type="CDD" id="cd00712">
    <property type="entry name" value="AsnB"/>
    <property type="match status" value="1"/>
</dbReference>
<dbReference type="PIRSF" id="PIRSF001589">
    <property type="entry name" value="Asn_synthetase_glu-h"/>
    <property type="match status" value="1"/>
</dbReference>
<keyword evidence="12" id="KW-0436">Ligase</keyword>
<feature type="binding site" evidence="9">
    <location>
        <position position="145"/>
    </location>
    <ligand>
        <name>L-glutamine</name>
        <dbReference type="ChEBI" id="CHEBI:58359"/>
    </ligand>
</feature>
<comment type="caution">
    <text evidence="12">The sequence shown here is derived from an EMBL/GenBank/DDBJ whole genome shotgun (WGS) entry which is preliminary data.</text>
</comment>
<evidence type="ECO:0000313" key="12">
    <source>
        <dbReference type="EMBL" id="MXP63097.1"/>
    </source>
</evidence>
<dbReference type="InterPro" id="IPR033738">
    <property type="entry name" value="AsnB_N"/>
</dbReference>
<dbReference type="InterPro" id="IPR006426">
    <property type="entry name" value="Asn_synth_AEB"/>
</dbReference>
<dbReference type="PANTHER" id="PTHR43284">
    <property type="entry name" value="ASPARAGINE SYNTHETASE (GLUTAMINE-HYDROLYZING)"/>
    <property type="match status" value="1"/>
</dbReference>
<feature type="domain" description="Glutamine amidotransferase type-2" evidence="11">
    <location>
        <begin position="43"/>
        <end position="263"/>
    </location>
</feature>
<evidence type="ECO:0000256" key="7">
    <source>
        <dbReference type="ARBA" id="ARBA00048741"/>
    </source>
</evidence>
<feature type="binding site" evidence="9">
    <location>
        <position position="368"/>
    </location>
    <ligand>
        <name>ATP</name>
        <dbReference type="ChEBI" id="CHEBI:30616"/>
    </ligand>
</feature>
<organism evidence="12 13">
    <name type="scientific">Teichococcus coralli</name>
    <dbReference type="NCBI Taxonomy" id="2545983"/>
    <lineage>
        <taxon>Bacteria</taxon>
        <taxon>Pseudomonadati</taxon>
        <taxon>Pseudomonadota</taxon>
        <taxon>Alphaproteobacteria</taxon>
        <taxon>Acetobacterales</taxon>
        <taxon>Roseomonadaceae</taxon>
        <taxon>Roseomonas</taxon>
    </lineage>
</organism>
<sequence length="726" mass="79316">MRGRAVRELGSGRGACRRAPTQIFPFARRASGRRAKKGCPDMCGIAGILRLDGAAPSQAELAAMATAMEHRGPDDEGFFRTGRLGFAFRRLAILDLSALGHQPMLTADGRHAIVFNGEIYNHLELRARLESEGAAPAGGWASGSDTETLLHACAAWGASRACRAANGMFAFAWWDGNGQRLTLARDRFGKKPLFLAWEGQNGLAFASELRALRAAWPLAERSPEMDHTRLAAFLCYRFVPGQETLLAGVEPLAPGCILEIEAGPTSASAPRPAPRPYYDYDFSRGRKAVQDLATPQPETADAADLSPDYLSDEAEAAGLLHELLEDAVRLRLLSDVPFGAFLSGGLDSSLIVSLMTKLHPEPVKTYSIGFDTGFSETGPAERVARHLGTDHHALTVGAADLVRAIPAALWSRETPISEPSDVPIYLLARMAREKVTVVLSGEGADETFAGYPKYAAQAAAHSVPGRTVLNLPGARNMLGTVARALPASLRRAQTMLEAFALQGRFEHHAAWFGAFSADERRELLSPALSAEAEEHVHAAAGLVLHGRGANSFAFPSPVEEALYLDTRLWLPANLLLRGDRMTMAHSLELRCPFLDWRVVEFAARRVPRWMKVRGRQGKRLLKRVAEEHAGLPSDIVHRPKWGFKVPVSAWFRGGALGASLRDALLSRQARARGWYQEAAIRRLMEEHAAGRADHGRKLWILYQLELWHRMFVDGTLSPTDDLTSSP</sequence>
<evidence type="ECO:0000256" key="3">
    <source>
        <dbReference type="ARBA" id="ARBA00012737"/>
    </source>
</evidence>
<dbReference type="PANTHER" id="PTHR43284:SF1">
    <property type="entry name" value="ASPARAGINE SYNTHETASE"/>
    <property type="match status" value="1"/>
</dbReference>
<dbReference type="NCBIfam" id="TIGR01536">
    <property type="entry name" value="asn_synth_AEB"/>
    <property type="match status" value="1"/>
</dbReference>
<comment type="catalytic activity">
    <reaction evidence="7">
        <text>L-aspartate + L-glutamine + ATP + H2O = L-asparagine + L-glutamate + AMP + diphosphate + H(+)</text>
        <dbReference type="Rhea" id="RHEA:12228"/>
        <dbReference type="ChEBI" id="CHEBI:15377"/>
        <dbReference type="ChEBI" id="CHEBI:15378"/>
        <dbReference type="ChEBI" id="CHEBI:29985"/>
        <dbReference type="ChEBI" id="CHEBI:29991"/>
        <dbReference type="ChEBI" id="CHEBI:30616"/>
        <dbReference type="ChEBI" id="CHEBI:33019"/>
        <dbReference type="ChEBI" id="CHEBI:58048"/>
        <dbReference type="ChEBI" id="CHEBI:58359"/>
        <dbReference type="ChEBI" id="CHEBI:456215"/>
        <dbReference type="EC" id="6.3.5.4"/>
    </reaction>
</comment>
<dbReference type="EMBL" id="SNVJ01000004">
    <property type="protein sequence ID" value="MXP63097.1"/>
    <property type="molecule type" value="Genomic_DNA"/>
</dbReference>
<keyword evidence="6 8" id="KW-0315">Glutamine amidotransferase</keyword>
<evidence type="ECO:0000256" key="2">
    <source>
        <dbReference type="ARBA" id="ARBA00005752"/>
    </source>
</evidence>
<dbReference type="GO" id="GO:0004066">
    <property type="term" value="F:asparagine synthase (glutamine-hydrolyzing) activity"/>
    <property type="evidence" value="ECO:0007669"/>
    <property type="project" value="UniProtKB-EC"/>
</dbReference>
<comment type="pathway">
    <text evidence="1">Amino-acid biosynthesis; L-asparagine biosynthesis; L-asparagine from L-aspartate (L-Gln route): step 1/1.</text>
</comment>
<gene>
    <name evidence="12" type="primary">asnB</name>
    <name evidence="12" type="ORF">E0493_06985</name>
</gene>
<dbReference type="InterPro" id="IPR001962">
    <property type="entry name" value="Asn_synthase"/>
</dbReference>
<evidence type="ECO:0000259" key="11">
    <source>
        <dbReference type="PROSITE" id="PS51278"/>
    </source>
</evidence>
<dbReference type="SUPFAM" id="SSF56235">
    <property type="entry name" value="N-terminal nucleophile aminohydrolases (Ntn hydrolases)"/>
    <property type="match status" value="1"/>
</dbReference>
<evidence type="ECO:0000256" key="6">
    <source>
        <dbReference type="ARBA" id="ARBA00022962"/>
    </source>
</evidence>
<keyword evidence="4 9" id="KW-0547">Nucleotide-binding</keyword>
<comment type="similarity">
    <text evidence="2">Belongs to the asparagine synthetase family.</text>
</comment>
<proteinExistence type="inferred from homology"/>
<evidence type="ECO:0000256" key="8">
    <source>
        <dbReference type="PIRSR" id="PIRSR001589-1"/>
    </source>
</evidence>
<feature type="site" description="Important for beta-aspartyl-AMP intermediate formation" evidence="10">
    <location>
        <position position="442"/>
    </location>
</feature>
<dbReference type="GO" id="GO:0006529">
    <property type="term" value="P:asparagine biosynthetic process"/>
    <property type="evidence" value="ECO:0007669"/>
    <property type="project" value="UniProtKB-KW"/>
</dbReference>
<evidence type="ECO:0000256" key="9">
    <source>
        <dbReference type="PIRSR" id="PIRSR001589-2"/>
    </source>
</evidence>
<dbReference type="InterPro" id="IPR051786">
    <property type="entry name" value="ASN_synthetase/amidase"/>
</dbReference>
<dbReference type="Pfam" id="PF00733">
    <property type="entry name" value="Asn_synthase"/>
    <property type="match status" value="1"/>
</dbReference>
<feature type="binding site" evidence="9">
    <location>
        <begin position="440"/>
        <end position="441"/>
    </location>
    <ligand>
        <name>ATP</name>
        <dbReference type="ChEBI" id="CHEBI:30616"/>
    </ligand>
</feature>
<keyword evidence="5 9" id="KW-0067">ATP-binding</keyword>
<keyword evidence="8" id="KW-0028">Amino-acid biosynthesis</keyword>
<name>A0A845BCN0_9PROT</name>
<dbReference type="Pfam" id="PF13537">
    <property type="entry name" value="GATase_7"/>
    <property type="match status" value="1"/>
</dbReference>